<evidence type="ECO:0000256" key="6">
    <source>
        <dbReference type="ARBA" id="ARBA00023002"/>
    </source>
</evidence>
<dbReference type="InterPro" id="IPR050924">
    <property type="entry name" value="Peroxiredoxin_BCP/PrxQ"/>
</dbReference>
<feature type="active site" description="Cysteine sulfenic acid (-SOH) intermediate; for peroxidase activity" evidence="13">
    <location>
        <position position="48"/>
    </location>
</feature>
<evidence type="ECO:0000256" key="5">
    <source>
        <dbReference type="ARBA" id="ARBA00022862"/>
    </source>
</evidence>
<keyword evidence="16" id="KW-1185">Reference proteome</keyword>
<evidence type="ECO:0000256" key="4">
    <source>
        <dbReference type="ARBA" id="ARBA00022559"/>
    </source>
</evidence>
<dbReference type="InterPro" id="IPR024706">
    <property type="entry name" value="Peroxiredoxin_AhpC-typ"/>
</dbReference>
<dbReference type="RefSeq" id="WP_092053233.1">
    <property type="nucleotide sequence ID" value="NZ_FOQD01000015.1"/>
</dbReference>
<dbReference type="SUPFAM" id="SSF52833">
    <property type="entry name" value="Thioredoxin-like"/>
    <property type="match status" value="1"/>
</dbReference>
<keyword evidence="5" id="KW-0049">Antioxidant</keyword>
<dbReference type="NCBIfam" id="NF006960">
    <property type="entry name" value="PRK09437.1"/>
    <property type="match status" value="1"/>
</dbReference>
<gene>
    <name evidence="15" type="ORF">SAMN05421753_11518</name>
</gene>
<evidence type="ECO:0000256" key="2">
    <source>
        <dbReference type="ARBA" id="ARBA00011245"/>
    </source>
</evidence>
<dbReference type="EMBL" id="FOQD01000015">
    <property type="protein sequence ID" value="SFJ05257.1"/>
    <property type="molecule type" value="Genomic_DNA"/>
</dbReference>
<evidence type="ECO:0000256" key="13">
    <source>
        <dbReference type="PIRSR" id="PIRSR000239-1"/>
    </source>
</evidence>
<keyword evidence="8" id="KW-0676">Redox-active center</keyword>
<dbReference type="PANTHER" id="PTHR42801:SF4">
    <property type="entry name" value="AHPC_TSA FAMILY PROTEIN"/>
    <property type="match status" value="1"/>
</dbReference>
<dbReference type="InterPro" id="IPR000866">
    <property type="entry name" value="AhpC/TSA"/>
</dbReference>
<dbReference type="PANTHER" id="PTHR42801">
    <property type="entry name" value="THIOREDOXIN-DEPENDENT PEROXIDE REDUCTASE"/>
    <property type="match status" value="1"/>
</dbReference>
<dbReference type="EC" id="1.11.1.24" evidence="3"/>
<evidence type="ECO:0000256" key="11">
    <source>
        <dbReference type="ARBA" id="ARBA00042639"/>
    </source>
</evidence>
<proteinExistence type="inferred from homology"/>
<dbReference type="GO" id="GO:0045454">
    <property type="term" value="P:cell redox homeostasis"/>
    <property type="evidence" value="ECO:0007669"/>
    <property type="project" value="TreeGrafter"/>
</dbReference>
<evidence type="ECO:0000256" key="8">
    <source>
        <dbReference type="ARBA" id="ARBA00023284"/>
    </source>
</evidence>
<dbReference type="PIRSF" id="PIRSF000239">
    <property type="entry name" value="AHPC"/>
    <property type="match status" value="1"/>
</dbReference>
<dbReference type="Gene3D" id="3.40.30.10">
    <property type="entry name" value="Glutaredoxin"/>
    <property type="match status" value="1"/>
</dbReference>
<dbReference type="PROSITE" id="PS51352">
    <property type="entry name" value="THIOREDOXIN_2"/>
    <property type="match status" value="1"/>
</dbReference>
<sequence length="160" mass="17536">MANVPSIGKKAPSFTLPAIPEGKVKLSDYSDKQNVVLYFYPRDNTPGCTQEACDFRDNLASLNDADTVVLGVSTDSAKSHQKFAEKFSLTFPLLADEDHAVAEKYGVWVEKKNYGKTYMGLQRSTFLIGKDGKVKAVWPNVKVKGHVADVAAKVAELHAE</sequence>
<evidence type="ECO:0000256" key="10">
    <source>
        <dbReference type="ARBA" id="ARBA00038489"/>
    </source>
</evidence>
<dbReference type="STRING" id="1576369.SAMN05421753_11518"/>
<comment type="function">
    <text evidence="1">Thiol-specific peroxidase that catalyzes the reduction of hydrogen peroxide and organic hydroperoxides to water and alcohols, respectively. Plays a role in cell protection against oxidative stress by detoxifying peroxides and as sensor of hydrogen peroxide-mediated signaling events.</text>
</comment>
<evidence type="ECO:0000313" key="16">
    <source>
        <dbReference type="Proteomes" id="UP000199518"/>
    </source>
</evidence>
<accession>A0A1I3N7N6</accession>
<evidence type="ECO:0000256" key="7">
    <source>
        <dbReference type="ARBA" id="ARBA00023157"/>
    </source>
</evidence>
<dbReference type="AlphaFoldDB" id="A0A1I3N7N6"/>
<dbReference type="CDD" id="cd03017">
    <property type="entry name" value="PRX_BCP"/>
    <property type="match status" value="1"/>
</dbReference>
<evidence type="ECO:0000259" key="14">
    <source>
        <dbReference type="PROSITE" id="PS51352"/>
    </source>
</evidence>
<comment type="catalytic activity">
    <reaction evidence="12">
        <text>a hydroperoxide + [thioredoxin]-dithiol = an alcohol + [thioredoxin]-disulfide + H2O</text>
        <dbReference type="Rhea" id="RHEA:62620"/>
        <dbReference type="Rhea" id="RHEA-COMP:10698"/>
        <dbReference type="Rhea" id="RHEA-COMP:10700"/>
        <dbReference type="ChEBI" id="CHEBI:15377"/>
        <dbReference type="ChEBI" id="CHEBI:29950"/>
        <dbReference type="ChEBI" id="CHEBI:30879"/>
        <dbReference type="ChEBI" id="CHEBI:35924"/>
        <dbReference type="ChEBI" id="CHEBI:50058"/>
        <dbReference type="EC" id="1.11.1.24"/>
    </reaction>
</comment>
<comment type="subunit">
    <text evidence="2">Monomer.</text>
</comment>
<protein>
    <recommendedName>
        <fullName evidence="3">thioredoxin-dependent peroxiredoxin</fullName>
        <ecNumber evidence="3">1.11.1.24</ecNumber>
    </recommendedName>
    <alternativeName>
        <fullName evidence="9">Thioredoxin peroxidase</fullName>
    </alternativeName>
    <alternativeName>
        <fullName evidence="11">Thioredoxin-dependent peroxiredoxin Bcp</fullName>
    </alternativeName>
</protein>
<dbReference type="InterPro" id="IPR036249">
    <property type="entry name" value="Thioredoxin-like_sf"/>
</dbReference>
<dbReference type="GO" id="GO:0034599">
    <property type="term" value="P:cellular response to oxidative stress"/>
    <property type="evidence" value="ECO:0007669"/>
    <property type="project" value="TreeGrafter"/>
</dbReference>
<feature type="domain" description="Thioredoxin" evidence="14">
    <location>
        <begin position="5"/>
        <end position="159"/>
    </location>
</feature>
<reference evidence="16" key="1">
    <citation type="submission" date="2016-10" db="EMBL/GenBank/DDBJ databases">
        <authorList>
            <person name="Varghese N."/>
            <person name="Submissions S."/>
        </authorList>
    </citation>
    <scope>NUCLEOTIDE SEQUENCE [LARGE SCALE GENOMIC DNA]</scope>
    <source>
        <strain evidence="16">DSM 26348</strain>
    </source>
</reference>
<dbReference type="OrthoDB" id="9812811at2"/>
<dbReference type="GO" id="GO:0005737">
    <property type="term" value="C:cytoplasm"/>
    <property type="evidence" value="ECO:0007669"/>
    <property type="project" value="TreeGrafter"/>
</dbReference>
<dbReference type="GO" id="GO:0008379">
    <property type="term" value="F:thioredoxin peroxidase activity"/>
    <property type="evidence" value="ECO:0007669"/>
    <property type="project" value="TreeGrafter"/>
</dbReference>
<keyword evidence="7" id="KW-1015">Disulfide bond</keyword>
<dbReference type="FunFam" id="3.40.30.10:FF:000007">
    <property type="entry name" value="Thioredoxin-dependent thiol peroxidase"/>
    <property type="match status" value="1"/>
</dbReference>
<name>A0A1I3N7N6_9PLAN</name>
<evidence type="ECO:0000256" key="3">
    <source>
        <dbReference type="ARBA" id="ARBA00013017"/>
    </source>
</evidence>
<dbReference type="InterPro" id="IPR013766">
    <property type="entry name" value="Thioredoxin_domain"/>
</dbReference>
<keyword evidence="6" id="KW-0560">Oxidoreductase</keyword>
<evidence type="ECO:0000256" key="1">
    <source>
        <dbReference type="ARBA" id="ARBA00003330"/>
    </source>
</evidence>
<keyword evidence="4" id="KW-0575">Peroxidase</keyword>
<dbReference type="Pfam" id="PF00578">
    <property type="entry name" value="AhpC-TSA"/>
    <property type="match status" value="1"/>
</dbReference>
<evidence type="ECO:0000256" key="9">
    <source>
        <dbReference type="ARBA" id="ARBA00032824"/>
    </source>
</evidence>
<comment type="similarity">
    <text evidence="10">Belongs to the peroxiredoxin family. BCP/PrxQ subfamily.</text>
</comment>
<evidence type="ECO:0000313" key="15">
    <source>
        <dbReference type="EMBL" id="SFJ05257.1"/>
    </source>
</evidence>
<dbReference type="Proteomes" id="UP000199518">
    <property type="component" value="Unassembled WGS sequence"/>
</dbReference>
<organism evidence="15 16">
    <name type="scientific">Planctomicrobium piriforme</name>
    <dbReference type="NCBI Taxonomy" id="1576369"/>
    <lineage>
        <taxon>Bacteria</taxon>
        <taxon>Pseudomonadati</taxon>
        <taxon>Planctomycetota</taxon>
        <taxon>Planctomycetia</taxon>
        <taxon>Planctomycetales</taxon>
        <taxon>Planctomycetaceae</taxon>
        <taxon>Planctomicrobium</taxon>
    </lineage>
</organism>
<evidence type="ECO:0000256" key="12">
    <source>
        <dbReference type="ARBA" id="ARBA00049091"/>
    </source>
</evidence>